<dbReference type="RefSeq" id="WP_133606159.1">
    <property type="nucleotide sequence ID" value="NZ_SNXW01000001.1"/>
</dbReference>
<dbReference type="NCBIfam" id="TIGR02099">
    <property type="entry name" value="YhdP family protein"/>
    <property type="match status" value="1"/>
</dbReference>
<evidence type="ECO:0000313" key="4">
    <source>
        <dbReference type="EMBL" id="TDP88511.1"/>
    </source>
</evidence>
<accession>A0A4R6RP32</accession>
<keyword evidence="5" id="KW-1185">Reference proteome</keyword>
<dbReference type="PANTHER" id="PTHR38690">
    <property type="entry name" value="PROTEASE-RELATED"/>
    <property type="match status" value="1"/>
</dbReference>
<dbReference type="PANTHER" id="PTHR38690:SF1">
    <property type="entry name" value="PROTEASE"/>
    <property type="match status" value="1"/>
</dbReference>
<dbReference type="OrthoDB" id="8521382at2"/>
<keyword evidence="2" id="KW-0812">Transmembrane</keyword>
<keyword evidence="2" id="KW-1133">Transmembrane helix</keyword>
<evidence type="ECO:0000256" key="2">
    <source>
        <dbReference type="SAM" id="Phobius"/>
    </source>
</evidence>
<sequence>MSDKFSSPGDGAASPSPSATPRQPSARWLGRAGSGLFKAVAWGLGGLVMLMVVAWAVLLWAILPRVDGWRADLAQQATKALGLKVEIGQVRGRADGIWPTLALQDVRLLDADGRVALSLPEVDARLSLTTLSPQALLDGELRLDRLTLVRPALDIRRDAAGDIHIAGLKLPAASATSADSGGGLDWVLSQSRIEIRQGTVRWSDDWMRAPTLALRDVDVKLRSRPSLRGRVHELDVAATPPEAFGQRFELHGAVSQPLWLVGRAPAEPQALAMAAAAPVAWLEHALDRAVFWARHWGVDSTRPSDWQTWSGQVAATFPRVDVQRLRQHVRLPIEVDSGHGALSASLALRSGRIDSVRLQTDLQAVRLRLAPDVQPLAFRRLSGEVSAANEDRKASLSYTRLAFTLDDGVSWPASSGSLSWQHPPWPQGWPAGTWSDTLAGSLRADRLDLALLAALADRLPLAAQARARLAELSPHGVVEGLSWQWDGPAGAPTAYKLAGRVKGLSLAESPAEGRPGLSGADVTISANEAGGKAELQIQRGWLALPGVFEVPRLELDELAAKVNWTVQPGRQPGEPSQWKVDVKQARFANADVAGQLEATWRTGTAPVARLPGMLTLKGGFKRVEASRVWRYLPLMIGAPAREYVRLAIQGGRSEGATFEAEGELAEFPFKDDKGGRFRVKVPLRDVALDYAPAGLMGSDNAQLRWPPFTALDGDLVFEGQRLLIHRGRARLGTVASGKFELVNVEGRIDDLGDPDPLLKISGQGEGPLQDVLSYLSASPLSSRLGSVLTKAQGQGRGAMQLALEIPLNRSAETRLKGEVNLKDKDRATLKLGATIPPMTAVRGRITFTESLLNVSARTKVWGQEMAVEGQRNAEGLLRFSAQGSITAEALRQAEEYPFVARLAPRLSGEAPVTVSVSAGGKQPNGQPARTEVTVVSNLRGVAAALPVPLNKPAQANWPFKLTYRLEDDEGHSDAVLVDLGNPQVAQMTSSTLPWLRVDLRRDTRTEASRLQRGVVSLVQPGLGGATALQPLPAKGMAVQVASGPLDVDAWREALTAVFDLAPSPAARTAKAAALRANPAAVADTSADDSYVPDTIAISSSALNWRQRTLKDISLTVAHPGPGIWRAQVESPQLAGQVEWLPDRTPVAGGGAASRLVARLSRLSVPPSEAQALAEQASAQMMGSEATTLPALDIVIDRFEWRGLNLGRIEVEAVNRQVPVANGPALPEWRMTRLRLSNADAQLDATGNWTALGAQATPNASAQSPVSAQAAVPRSKPRSAFAFTLDLHNSGALLARLGMPQAVKGGKGTLTGQISWLGSPLDLDIRSMGGDVKVLINEGQFLKADPGMAKLLGVLSLQALPRRLVLDFRDLFQQGFAFDSIDGDVKIAQGVATTRNLRMRGVQAIVLMEGQADLVKETQNLHVFVVPEINAGTASLAYAAINPVVGLGTFLAQMLLRKQVSEAATREFWVTGPWADPQVAKGGGPRPDASPEPAQGSSP</sequence>
<comment type="caution">
    <text evidence="4">The sequence shown here is derived from an EMBL/GenBank/DDBJ whole genome shotgun (WGS) entry which is preliminary data.</text>
</comment>
<protein>
    <submittedName>
        <fullName evidence="4">Uncharacterized protein (TIGR02099 family)</fullName>
    </submittedName>
</protein>
<gene>
    <name evidence="4" type="ORF">EV672_101663</name>
</gene>
<dbReference type="EMBL" id="SNXW01000001">
    <property type="protein sequence ID" value="TDP88511.1"/>
    <property type="molecule type" value="Genomic_DNA"/>
</dbReference>
<feature type="region of interest" description="Disordered" evidence="1">
    <location>
        <begin position="1473"/>
        <end position="1498"/>
    </location>
</feature>
<evidence type="ECO:0000259" key="3">
    <source>
        <dbReference type="Pfam" id="PF13116"/>
    </source>
</evidence>
<dbReference type="InterPro" id="IPR011836">
    <property type="entry name" value="YhdP"/>
</dbReference>
<evidence type="ECO:0000313" key="5">
    <source>
        <dbReference type="Proteomes" id="UP000294593"/>
    </source>
</evidence>
<feature type="transmembrane region" description="Helical" evidence="2">
    <location>
        <begin position="39"/>
        <end position="63"/>
    </location>
</feature>
<dbReference type="InterPro" id="IPR025263">
    <property type="entry name" value="YhdP_central"/>
</dbReference>
<keyword evidence="2" id="KW-0472">Membrane</keyword>
<evidence type="ECO:0000256" key="1">
    <source>
        <dbReference type="SAM" id="MobiDB-lite"/>
    </source>
</evidence>
<name>A0A4R6RP32_9BURK</name>
<feature type="domain" description="YhdP central" evidence="3">
    <location>
        <begin position="47"/>
        <end position="1478"/>
    </location>
</feature>
<dbReference type="Proteomes" id="UP000294593">
    <property type="component" value="Unassembled WGS sequence"/>
</dbReference>
<dbReference type="Pfam" id="PF13116">
    <property type="entry name" value="YhdP"/>
    <property type="match status" value="1"/>
</dbReference>
<feature type="region of interest" description="Disordered" evidence="1">
    <location>
        <begin position="1"/>
        <end position="25"/>
    </location>
</feature>
<reference evidence="4 5" key="1">
    <citation type="submission" date="2019-03" db="EMBL/GenBank/DDBJ databases">
        <title>Genomic Encyclopedia of Type Strains, Phase IV (KMG-IV): sequencing the most valuable type-strain genomes for metagenomic binning, comparative biology and taxonomic classification.</title>
        <authorList>
            <person name="Goeker M."/>
        </authorList>
    </citation>
    <scope>NUCLEOTIDE SEQUENCE [LARGE SCALE GENOMIC DNA]</scope>
    <source>
        <strain evidence="4 5">DSM 11901</strain>
    </source>
</reference>
<organism evidence="4 5">
    <name type="scientific">Aquabacterium commune</name>
    <dbReference type="NCBI Taxonomy" id="70586"/>
    <lineage>
        <taxon>Bacteria</taxon>
        <taxon>Pseudomonadati</taxon>
        <taxon>Pseudomonadota</taxon>
        <taxon>Betaproteobacteria</taxon>
        <taxon>Burkholderiales</taxon>
        <taxon>Aquabacterium</taxon>
    </lineage>
</organism>
<proteinExistence type="predicted"/>